<dbReference type="CDD" id="cd21176">
    <property type="entry name" value="LPMO_auxiliary-like"/>
    <property type="match status" value="1"/>
</dbReference>
<sequence>MGPAAFMWPPDREWSANMDNTAPCGSSQGVGNRTEFPLTGGKIALVDQDESYDVQVGIAYQNDPQSNADFNVLIASSSLKELAEGHTCVSIANPPDTVSAGSNATLQIIYTADFDSPQNQTFYACADITYVLNQDFTTSIPCFNATIDDGESSPTTTHGSSSATASSTSAATTSAVSSGGGSKGISGGAIAGAVVGSIAGAAILGVAAIWLYRRHQKKNRAAQIERSARNVKWDVLHPGRDNASQNTENIPM</sequence>
<feature type="region of interest" description="Disordered" evidence="8">
    <location>
        <begin position="151"/>
        <end position="183"/>
    </location>
</feature>
<dbReference type="PANTHER" id="PTHR34992">
    <property type="entry name" value="HYPHAL ANASTAMOSIS-7 PROTEIN"/>
    <property type="match status" value="1"/>
</dbReference>
<dbReference type="Proteomes" id="UP000014074">
    <property type="component" value="Unassembled WGS sequence"/>
</dbReference>
<evidence type="ECO:0000256" key="4">
    <source>
        <dbReference type="ARBA" id="ARBA00022729"/>
    </source>
</evidence>
<evidence type="ECO:0000256" key="9">
    <source>
        <dbReference type="SAM" id="Phobius"/>
    </source>
</evidence>
<comment type="subcellular location">
    <subcellularLocation>
        <location evidence="1">Cell membrane</location>
        <topology evidence="1">Lipid-anchor</topology>
        <topology evidence="1">GPI-anchor</topology>
    </subcellularLocation>
</comment>
<dbReference type="HOGENOM" id="CLU_067864_1_0_1"/>
<keyword evidence="9" id="KW-1133">Transmembrane helix</keyword>
<evidence type="ECO:0000256" key="6">
    <source>
        <dbReference type="ARBA" id="ARBA00023180"/>
    </source>
</evidence>
<dbReference type="InterPro" id="IPR046530">
    <property type="entry name" value="BIM1-like_dom"/>
</dbReference>
<evidence type="ECO:0000313" key="11">
    <source>
        <dbReference type="EMBL" id="EON98259.1"/>
    </source>
</evidence>
<keyword evidence="7" id="KW-0449">Lipoprotein</keyword>
<dbReference type="GeneID" id="19326858"/>
<feature type="compositionally biased region" description="Low complexity" evidence="8">
    <location>
        <begin position="152"/>
        <end position="177"/>
    </location>
</feature>
<gene>
    <name evidence="11" type="ORF">UCRPA7_6224</name>
</gene>
<dbReference type="RefSeq" id="XP_007916954.1">
    <property type="nucleotide sequence ID" value="XM_007918763.1"/>
</dbReference>
<protein>
    <submittedName>
        <fullName evidence="11">Putative gpi-anchored protein</fullName>
    </submittedName>
</protein>
<proteinExistence type="predicted"/>
<organism evidence="11 12">
    <name type="scientific">Phaeoacremonium minimum (strain UCR-PA7)</name>
    <name type="common">Esca disease fungus</name>
    <name type="synonym">Togninia minima</name>
    <dbReference type="NCBI Taxonomy" id="1286976"/>
    <lineage>
        <taxon>Eukaryota</taxon>
        <taxon>Fungi</taxon>
        <taxon>Dikarya</taxon>
        <taxon>Ascomycota</taxon>
        <taxon>Pezizomycotina</taxon>
        <taxon>Sordariomycetes</taxon>
        <taxon>Sordariomycetidae</taxon>
        <taxon>Togniniales</taxon>
        <taxon>Togniniaceae</taxon>
        <taxon>Phaeoacremonium</taxon>
    </lineage>
</organism>
<keyword evidence="12" id="KW-1185">Reference proteome</keyword>
<reference evidence="12" key="1">
    <citation type="journal article" date="2013" name="Genome Announc.">
        <title>Draft genome sequence of the ascomycete Phaeoacremonium aleophilum strain UCR-PA7, a causal agent of the esca disease complex in grapevines.</title>
        <authorList>
            <person name="Blanco-Ulate B."/>
            <person name="Rolshausen P."/>
            <person name="Cantu D."/>
        </authorList>
    </citation>
    <scope>NUCLEOTIDE SEQUENCE [LARGE SCALE GENOMIC DNA]</scope>
    <source>
        <strain evidence="12">UCR-PA7</strain>
    </source>
</reference>
<feature type="transmembrane region" description="Helical" evidence="9">
    <location>
        <begin position="189"/>
        <end position="212"/>
    </location>
</feature>
<keyword evidence="2" id="KW-1003">Cell membrane</keyword>
<dbReference type="OrthoDB" id="2587363at2759"/>
<evidence type="ECO:0000313" key="12">
    <source>
        <dbReference type="Proteomes" id="UP000014074"/>
    </source>
</evidence>
<dbReference type="GO" id="GO:0005886">
    <property type="term" value="C:plasma membrane"/>
    <property type="evidence" value="ECO:0007669"/>
    <property type="project" value="UniProtKB-SubCell"/>
</dbReference>
<name>R8BG45_PHAM7</name>
<dbReference type="AlphaFoldDB" id="R8BG45"/>
<dbReference type="PANTHER" id="PTHR34992:SF5">
    <property type="entry name" value="ANCHORED PROTEIN, PUTATIVE (AFU_ORTHOLOGUE AFUA_6G02800)-RELATED"/>
    <property type="match status" value="1"/>
</dbReference>
<dbReference type="EMBL" id="KB933223">
    <property type="protein sequence ID" value="EON98259.1"/>
    <property type="molecule type" value="Genomic_DNA"/>
</dbReference>
<feature type="domain" description="Copper acquisition factor BIM1-like" evidence="10">
    <location>
        <begin position="1"/>
        <end position="146"/>
    </location>
</feature>
<keyword evidence="9" id="KW-0812">Transmembrane</keyword>
<dbReference type="KEGG" id="tmn:UCRPA7_6224"/>
<dbReference type="eggNOG" id="ENOG502S3DR">
    <property type="taxonomic scope" value="Eukaryota"/>
</dbReference>
<evidence type="ECO:0000256" key="8">
    <source>
        <dbReference type="SAM" id="MobiDB-lite"/>
    </source>
</evidence>
<evidence type="ECO:0000256" key="1">
    <source>
        <dbReference type="ARBA" id="ARBA00004609"/>
    </source>
</evidence>
<keyword evidence="3" id="KW-0336">GPI-anchor</keyword>
<dbReference type="GO" id="GO:0098552">
    <property type="term" value="C:side of membrane"/>
    <property type="evidence" value="ECO:0007669"/>
    <property type="project" value="UniProtKB-KW"/>
</dbReference>
<dbReference type="Pfam" id="PF20238">
    <property type="entry name" value="BIM1-like_dom"/>
    <property type="match status" value="1"/>
</dbReference>
<keyword evidence="4" id="KW-0732">Signal</keyword>
<dbReference type="InterPro" id="IPR046936">
    <property type="entry name" value="BIM1-like"/>
</dbReference>
<keyword evidence="5 9" id="KW-0472">Membrane</keyword>
<evidence type="ECO:0000256" key="7">
    <source>
        <dbReference type="ARBA" id="ARBA00023288"/>
    </source>
</evidence>
<keyword evidence="6" id="KW-0325">Glycoprotein</keyword>
<dbReference type="CDD" id="cd12087">
    <property type="entry name" value="TM_EGFR-like"/>
    <property type="match status" value="1"/>
</dbReference>
<accession>R8BG45</accession>
<evidence type="ECO:0000259" key="10">
    <source>
        <dbReference type="Pfam" id="PF20238"/>
    </source>
</evidence>
<evidence type="ECO:0000256" key="2">
    <source>
        <dbReference type="ARBA" id="ARBA00022475"/>
    </source>
</evidence>
<evidence type="ECO:0000256" key="5">
    <source>
        <dbReference type="ARBA" id="ARBA00023136"/>
    </source>
</evidence>
<evidence type="ECO:0000256" key="3">
    <source>
        <dbReference type="ARBA" id="ARBA00022622"/>
    </source>
</evidence>